<gene>
    <name evidence="2" type="ORF">EYZ11_010462</name>
</gene>
<organism evidence="2 3">
    <name type="scientific">Aspergillus tanneri</name>
    <dbReference type="NCBI Taxonomy" id="1220188"/>
    <lineage>
        <taxon>Eukaryota</taxon>
        <taxon>Fungi</taxon>
        <taxon>Dikarya</taxon>
        <taxon>Ascomycota</taxon>
        <taxon>Pezizomycotina</taxon>
        <taxon>Eurotiomycetes</taxon>
        <taxon>Eurotiomycetidae</taxon>
        <taxon>Eurotiales</taxon>
        <taxon>Aspergillaceae</taxon>
        <taxon>Aspergillus</taxon>
        <taxon>Aspergillus subgen. Circumdati</taxon>
    </lineage>
</organism>
<dbReference type="EMBL" id="SOSA01000563">
    <property type="protein sequence ID" value="THC90083.1"/>
    <property type="molecule type" value="Genomic_DNA"/>
</dbReference>
<dbReference type="VEuPathDB" id="FungiDB:EYZ11_010462"/>
<sequence length="87" mass="10010">MSTTIPLDRLQVAIAEVVIFSIIQVVQFATRYIQEWRYWHHGMRKSLPRCFFYSWCGLLGVLAQRISNRWLGNGDIKSPSGKVVVGL</sequence>
<dbReference type="Proteomes" id="UP000308092">
    <property type="component" value="Unassembled WGS sequence"/>
</dbReference>
<keyword evidence="3" id="KW-1185">Reference proteome</keyword>
<protein>
    <submittedName>
        <fullName evidence="2">Uncharacterized protein</fullName>
    </submittedName>
</protein>
<keyword evidence="1" id="KW-0812">Transmembrane</keyword>
<feature type="transmembrane region" description="Helical" evidence="1">
    <location>
        <begin position="50"/>
        <end position="67"/>
    </location>
</feature>
<name>A0A4S3J5A0_9EURO</name>
<keyword evidence="1" id="KW-0472">Membrane</keyword>
<dbReference type="AlphaFoldDB" id="A0A4S3J5A0"/>
<proteinExistence type="predicted"/>
<reference evidence="2 3" key="1">
    <citation type="submission" date="2019-03" db="EMBL/GenBank/DDBJ databases">
        <title>The genome sequence of a newly discovered highly antifungal drug resistant Aspergillus species, Aspergillus tanneri NIH 1004.</title>
        <authorList>
            <person name="Mounaud S."/>
            <person name="Singh I."/>
            <person name="Joardar V."/>
            <person name="Pakala S."/>
            <person name="Pakala S."/>
            <person name="Venepally P."/>
            <person name="Hoover J."/>
            <person name="Nierman W."/>
            <person name="Chung J."/>
            <person name="Losada L."/>
        </authorList>
    </citation>
    <scope>NUCLEOTIDE SEQUENCE [LARGE SCALE GENOMIC DNA]</scope>
    <source>
        <strain evidence="2 3">NIH1004</strain>
    </source>
</reference>
<evidence type="ECO:0000313" key="2">
    <source>
        <dbReference type="EMBL" id="THC90083.1"/>
    </source>
</evidence>
<accession>A0A4S3J5A0</accession>
<comment type="caution">
    <text evidence="2">The sequence shown here is derived from an EMBL/GenBank/DDBJ whole genome shotgun (WGS) entry which is preliminary data.</text>
</comment>
<keyword evidence="1" id="KW-1133">Transmembrane helix</keyword>
<evidence type="ECO:0000256" key="1">
    <source>
        <dbReference type="SAM" id="Phobius"/>
    </source>
</evidence>
<dbReference type="STRING" id="1220188.A0A4S3J5A0"/>
<evidence type="ECO:0000313" key="3">
    <source>
        <dbReference type="Proteomes" id="UP000308092"/>
    </source>
</evidence>
<feature type="transmembrane region" description="Helical" evidence="1">
    <location>
        <begin position="12"/>
        <end position="29"/>
    </location>
</feature>